<keyword evidence="4 7" id="KW-0808">Transferase</keyword>
<evidence type="ECO:0000256" key="8">
    <source>
        <dbReference type="PROSITE-ProRule" id="PRU01026"/>
    </source>
</evidence>
<keyword evidence="5 7" id="KW-0949">S-adenosyl-L-methionine</keyword>
<dbReference type="Gene3D" id="1.10.8.100">
    <property type="entry name" value="Ribosomal RNA adenine dimethylase-like, domain 2"/>
    <property type="match status" value="1"/>
</dbReference>
<evidence type="ECO:0000256" key="3">
    <source>
        <dbReference type="ARBA" id="ARBA00022603"/>
    </source>
</evidence>
<organism evidence="11">
    <name type="scientific">Methanobacterium veterum</name>
    <dbReference type="NCBI Taxonomy" id="408577"/>
    <lineage>
        <taxon>Archaea</taxon>
        <taxon>Methanobacteriati</taxon>
        <taxon>Methanobacteriota</taxon>
        <taxon>Methanomada group</taxon>
        <taxon>Methanobacteria</taxon>
        <taxon>Methanobacteriales</taxon>
        <taxon>Methanobacteriaceae</taxon>
        <taxon>Methanobacterium</taxon>
    </lineage>
</organism>
<evidence type="ECO:0000313" key="10">
    <source>
        <dbReference type="EMBL" id="MCZ3365841.1"/>
    </source>
</evidence>
<protein>
    <recommendedName>
        <fullName evidence="7">Probable ribosomal RNA small subunit methyltransferase A</fullName>
        <ecNumber evidence="7">2.1.1.-</ecNumber>
    </recommendedName>
    <alternativeName>
        <fullName evidence="7">16S rRNA dimethyladenosine transferase</fullName>
    </alternativeName>
    <alternativeName>
        <fullName evidence="7">16S rRNA dimethylase</fullName>
    </alternativeName>
    <alternativeName>
        <fullName evidence="7">S-adenosylmethionine-6-N',N'-adenosyl(rRNA) dimethyltransferase</fullName>
    </alternativeName>
</protein>
<dbReference type="InterPro" id="IPR029063">
    <property type="entry name" value="SAM-dependent_MTases_sf"/>
</dbReference>
<keyword evidence="6 7" id="KW-0694">RNA-binding</keyword>
<dbReference type="Pfam" id="PF00398">
    <property type="entry name" value="RrnaAD"/>
    <property type="match status" value="1"/>
</dbReference>
<dbReference type="AlphaFoldDB" id="A0A9E5A2A7"/>
<comment type="similarity">
    <text evidence="7">Belongs to the class I-like SAM-binding methyltransferase superfamily. rRNA adenine N(6)-methyltransferase family. RsmA subfamily.</text>
</comment>
<feature type="binding site" evidence="7 8">
    <location>
        <position position="26"/>
    </location>
    <ligand>
        <name>S-adenosyl-L-methionine</name>
        <dbReference type="ChEBI" id="CHEBI:59789"/>
    </ligand>
</feature>
<sequence length="275" mass="31231">MLVKETLKILKENDIRLDKRKGQNYLIDSNILNKIVDYADLSSEDTVLEIGAGIGTLTIPLAEHAKKVIAVEQDPKIAAVLNERLKNLNIQNVEVMVADAVKTDFPGFNKVVSNLPYKISSPITFKLLEYNFDFAVLMYQLEFAERMVAKPGESNYSRLSLMMHFCGDVEMLFEVSKHAFFPNPKISSAVIKLIPKNTEIDEFFTKVSRALFQHKKKKVRNALLNSFHEIADVDKKEAKEIVSNLDETLLSTRVVKLEPDEVMEISGELKEILEK</sequence>
<evidence type="ECO:0000256" key="4">
    <source>
        <dbReference type="ARBA" id="ARBA00022679"/>
    </source>
</evidence>
<gene>
    <name evidence="7 11" type="primary">rsmA</name>
    <name evidence="7" type="synonym">ksgA</name>
    <name evidence="11" type="ORF">O3H35_01500</name>
    <name evidence="10" type="ORF">O3H54_08080</name>
</gene>
<evidence type="ECO:0000259" key="9">
    <source>
        <dbReference type="SMART" id="SM00650"/>
    </source>
</evidence>
<dbReference type="InterPro" id="IPR023165">
    <property type="entry name" value="rRNA_Ade_diMease-like_C"/>
</dbReference>
<dbReference type="PANTHER" id="PTHR11727">
    <property type="entry name" value="DIMETHYLADENOSINE TRANSFERASE"/>
    <property type="match status" value="1"/>
</dbReference>
<feature type="binding site" evidence="7 8">
    <location>
        <position position="24"/>
    </location>
    <ligand>
        <name>S-adenosyl-L-methionine</name>
        <dbReference type="ChEBI" id="CHEBI:59789"/>
    </ligand>
</feature>
<proteinExistence type="inferred from homology"/>
<evidence type="ECO:0000256" key="5">
    <source>
        <dbReference type="ARBA" id="ARBA00022691"/>
    </source>
</evidence>
<evidence type="ECO:0000256" key="7">
    <source>
        <dbReference type="HAMAP-Rule" id="MF_00607"/>
    </source>
</evidence>
<feature type="binding site" evidence="7 8">
    <location>
        <position position="72"/>
    </location>
    <ligand>
        <name>S-adenosyl-L-methionine</name>
        <dbReference type="ChEBI" id="CHEBI:59789"/>
    </ligand>
</feature>
<dbReference type="PANTHER" id="PTHR11727:SF7">
    <property type="entry name" value="DIMETHYLADENOSINE TRANSFERASE-RELATED"/>
    <property type="match status" value="1"/>
</dbReference>
<feature type="binding site" evidence="7 8">
    <location>
        <position position="114"/>
    </location>
    <ligand>
        <name>S-adenosyl-L-methionine</name>
        <dbReference type="ChEBI" id="CHEBI:59789"/>
    </ligand>
</feature>
<dbReference type="FunFam" id="3.40.50.150:FF:000023">
    <property type="entry name" value="Ribosomal RNA small subunit methyltransferase A"/>
    <property type="match status" value="1"/>
</dbReference>
<comment type="caution">
    <text evidence="11">The sequence shown here is derived from an EMBL/GenBank/DDBJ whole genome shotgun (WGS) entry which is preliminary data.</text>
</comment>
<dbReference type="InterPro" id="IPR020596">
    <property type="entry name" value="rRNA_Ade_Mease_Trfase_CS"/>
</dbReference>
<dbReference type="EMBL" id="JAPVES010000024">
    <property type="protein sequence ID" value="MCZ3371306.1"/>
    <property type="molecule type" value="Genomic_DNA"/>
</dbReference>
<keyword evidence="12" id="KW-1185">Reference proteome</keyword>
<name>A0A9E5A2A7_9EURY</name>
<dbReference type="NCBIfam" id="TIGR00755">
    <property type="entry name" value="ksgA"/>
    <property type="match status" value="1"/>
</dbReference>
<comment type="function">
    <text evidence="7">Specifically dimethylates two adjacent adenosines in the loop of a conserved hairpin near the 3'-end of 16S rRNA in the 30S particle. May play a critical role in biogenesis of 30S subunits.</text>
</comment>
<evidence type="ECO:0000256" key="2">
    <source>
        <dbReference type="ARBA" id="ARBA00022552"/>
    </source>
</evidence>
<dbReference type="PROSITE" id="PS01131">
    <property type="entry name" value="RRNA_A_DIMETH"/>
    <property type="match status" value="1"/>
</dbReference>
<dbReference type="GO" id="GO:0003723">
    <property type="term" value="F:RNA binding"/>
    <property type="evidence" value="ECO:0007669"/>
    <property type="project" value="UniProtKB-UniRule"/>
</dbReference>
<dbReference type="EMBL" id="JAPVER010000020">
    <property type="protein sequence ID" value="MCZ3365841.1"/>
    <property type="molecule type" value="Genomic_DNA"/>
</dbReference>
<dbReference type="Proteomes" id="UP001068021">
    <property type="component" value="Unassembled WGS sequence"/>
</dbReference>
<dbReference type="PROSITE" id="PS51689">
    <property type="entry name" value="SAM_RNA_A_N6_MT"/>
    <property type="match status" value="1"/>
</dbReference>
<dbReference type="Proteomes" id="UP001074446">
    <property type="component" value="Unassembled WGS sequence"/>
</dbReference>
<dbReference type="Gene3D" id="3.40.50.150">
    <property type="entry name" value="Vaccinia Virus protein VP39"/>
    <property type="match status" value="1"/>
</dbReference>
<comment type="subcellular location">
    <subcellularLocation>
        <location evidence="7">Cytoplasm</location>
    </subcellularLocation>
</comment>
<keyword evidence="3 7" id="KW-0489">Methyltransferase</keyword>
<feature type="domain" description="Ribosomal RNA adenine methylase transferase N-terminal" evidence="9">
    <location>
        <begin position="31"/>
        <end position="197"/>
    </location>
</feature>
<dbReference type="GO" id="GO:0000179">
    <property type="term" value="F:rRNA (adenine-N6,N6-)-dimethyltransferase activity"/>
    <property type="evidence" value="ECO:0007669"/>
    <property type="project" value="UniProtKB-UniRule"/>
</dbReference>
<dbReference type="HAMAP" id="MF_00607">
    <property type="entry name" value="16SrRNA_methyltr_A"/>
    <property type="match status" value="1"/>
</dbReference>
<keyword evidence="1 7" id="KW-0963">Cytoplasm</keyword>
<feature type="binding site" evidence="7 8">
    <location>
        <position position="99"/>
    </location>
    <ligand>
        <name>S-adenosyl-L-methionine</name>
        <dbReference type="ChEBI" id="CHEBI:59789"/>
    </ligand>
</feature>
<dbReference type="EC" id="2.1.1.-" evidence="7"/>
<keyword evidence="2 7" id="KW-0698">rRNA processing</keyword>
<evidence type="ECO:0000313" key="11">
    <source>
        <dbReference type="EMBL" id="MCZ3371306.1"/>
    </source>
</evidence>
<dbReference type="InterPro" id="IPR011530">
    <property type="entry name" value="rRNA_adenine_dimethylase"/>
</dbReference>
<evidence type="ECO:0000313" key="12">
    <source>
        <dbReference type="Proteomes" id="UP001068021"/>
    </source>
</evidence>
<dbReference type="InterPro" id="IPR001737">
    <property type="entry name" value="KsgA/Erm"/>
</dbReference>
<evidence type="ECO:0000256" key="6">
    <source>
        <dbReference type="ARBA" id="ARBA00022884"/>
    </source>
</evidence>
<dbReference type="SMART" id="SM00650">
    <property type="entry name" value="rADc"/>
    <property type="match status" value="1"/>
</dbReference>
<reference evidence="11" key="1">
    <citation type="submission" date="2022-12" db="EMBL/GenBank/DDBJ databases">
        <title>Reclassification of two methanogenic archaea species isolated from the Kolyma lowland permafrost.</title>
        <authorList>
            <person name="Trubitsyn V.E."/>
            <person name="Rivkina E.M."/>
            <person name="Shcherbakova V.A."/>
        </authorList>
    </citation>
    <scope>NUCLEOTIDE SEQUENCE</scope>
    <source>
        <strain evidence="10">M2</strain>
        <strain evidence="11">MK4</strain>
    </source>
</reference>
<dbReference type="InterPro" id="IPR020598">
    <property type="entry name" value="rRNA_Ade_methylase_Trfase_N"/>
</dbReference>
<dbReference type="CDD" id="cd02440">
    <property type="entry name" value="AdoMet_MTases"/>
    <property type="match status" value="1"/>
</dbReference>
<accession>A0A9E5A2A7</accession>
<feature type="binding site" evidence="7 8">
    <location>
        <position position="51"/>
    </location>
    <ligand>
        <name>S-adenosyl-L-methionine</name>
        <dbReference type="ChEBI" id="CHEBI:59789"/>
    </ligand>
</feature>
<dbReference type="GO" id="GO:0005737">
    <property type="term" value="C:cytoplasm"/>
    <property type="evidence" value="ECO:0007669"/>
    <property type="project" value="UniProtKB-SubCell"/>
</dbReference>
<dbReference type="SUPFAM" id="SSF53335">
    <property type="entry name" value="S-adenosyl-L-methionine-dependent methyltransferases"/>
    <property type="match status" value="1"/>
</dbReference>
<evidence type="ECO:0000256" key="1">
    <source>
        <dbReference type="ARBA" id="ARBA00022490"/>
    </source>
</evidence>
<dbReference type="RefSeq" id="WP_048081684.1">
    <property type="nucleotide sequence ID" value="NZ_JAPVER010000020.1"/>
</dbReference>